<protein>
    <submittedName>
        <fullName evidence="1">2163_t:CDS:1</fullName>
    </submittedName>
</protein>
<accession>A0ACA9KVK0</accession>
<gene>
    <name evidence="1" type="ORF">ACOLOM_LOCUS2444</name>
</gene>
<comment type="caution">
    <text evidence="1">The sequence shown here is derived from an EMBL/GenBank/DDBJ whole genome shotgun (WGS) entry which is preliminary data.</text>
</comment>
<dbReference type="EMBL" id="CAJVPT010003185">
    <property type="protein sequence ID" value="CAG8492667.1"/>
    <property type="molecule type" value="Genomic_DNA"/>
</dbReference>
<keyword evidence="2" id="KW-1185">Reference proteome</keyword>
<sequence length="232" mass="26345">MSNNQQVQHLLQTISRSQSTPQDFQQAQQPSDVMVAFQDSQQPDAAVILVRLTIPPQGFQETQYREVEVVLVVVFQSPQQQTTTDIPAEPVAPLPDPVQEEQYDVNQGSTFSSDSMQVQTTPVNLSEMMLHGNIIPPALRDPVEINNRFNISERTMNARTLMELNVICEVERIITMNARTLMELNVICEVERIIPKEIVVNNIHIIKRVADTIWNEASSDNEDLEMLFECID</sequence>
<proteinExistence type="predicted"/>
<evidence type="ECO:0000313" key="1">
    <source>
        <dbReference type="EMBL" id="CAG8492667.1"/>
    </source>
</evidence>
<name>A0ACA9KVK0_9GLOM</name>
<evidence type="ECO:0000313" key="2">
    <source>
        <dbReference type="Proteomes" id="UP000789525"/>
    </source>
</evidence>
<organism evidence="1 2">
    <name type="scientific">Acaulospora colombiana</name>
    <dbReference type="NCBI Taxonomy" id="27376"/>
    <lineage>
        <taxon>Eukaryota</taxon>
        <taxon>Fungi</taxon>
        <taxon>Fungi incertae sedis</taxon>
        <taxon>Mucoromycota</taxon>
        <taxon>Glomeromycotina</taxon>
        <taxon>Glomeromycetes</taxon>
        <taxon>Diversisporales</taxon>
        <taxon>Acaulosporaceae</taxon>
        <taxon>Acaulospora</taxon>
    </lineage>
</organism>
<reference evidence="1" key="1">
    <citation type="submission" date="2021-06" db="EMBL/GenBank/DDBJ databases">
        <authorList>
            <person name="Kallberg Y."/>
            <person name="Tangrot J."/>
            <person name="Rosling A."/>
        </authorList>
    </citation>
    <scope>NUCLEOTIDE SEQUENCE</scope>
    <source>
        <strain evidence="1">CL356</strain>
    </source>
</reference>
<dbReference type="Proteomes" id="UP000789525">
    <property type="component" value="Unassembled WGS sequence"/>
</dbReference>